<evidence type="ECO:0000313" key="3">
    <source>
        <dbReference type="EMBL" id="RID90700.1"/>
    </source>
</evidence>
<dbReference type="Pfam" id="PF13391">
    <property type="entry name" value="HNH_2"/>
    <property type="match status" value="1"/>
</dbReference>
<evidence type="ECO:0000256" key="1">
    <source>
        <dbReference type="SAM" id="MobiDB-lite"/>
    </source>
</evidence>
<organism evidence="3 4">
    <name type="scientific">Gemmobacter lutimaris</name>
    <dbReference type="NCBI Taxonomy" id="2306023"/>
    <lineage>
        <taxon>Bacteria</taxon>
        <taxon>Pseudomonadati</taxon>
        <taxon>Pseudomonadota</taxon>
        <taxon>Alphaproteobacteria</taxon>
        <taxon>Rhodobacterales</taxon>
        <taxon>Paracoccaceae</taxon>
        <taxon>Gemmobacter</taxon>
    </lineage>
</organism>
<dbReference type="OrthoDB" id="529575at2"/>
<dbReference type="EMBL" id="QXXQ01000011">
    <property type="protein sequence ID" value="RID90700.1"/>
    <property type="molecule type" value="Genomic_DNA"/>
</dbReference>
<sequence length="462" mass="50511">MSDIDSVKALVHKVMRRDFDLVPTASGQGNRVHLEVWTHKATKLPIGLEMGHSTLVNFWLVRSDLPRDLPEGVTRTEKEPTGDGWTDAENDGANHNLKSYPQFARRPLTRLGILSLDDASRVLAAITRGDVTGLVDAAGRKGAVRGAFILKINGAVHAPGGICRPKSGTDWEGGTLRMPWSGERASSKSDRAPGDKIAPGDRLYIWAHEDKAYGHGLGLTATAIADRVETGEQELAIGLRDVTLLPRPFGFRILGSRAQDFPMLQRMDEDRGLRAWQMNAAETDAIDRLIQEFGSEFAAKKAQAEAAYLSPLARAVMQDLVEIEQAEEDRKTAIVKARPGQQKFRDMAMRHHGGRCVFTGVRVAAALEAAHVIPHTGNPAFEVAENSLVLRRDIHALFDASLIAIDPRSGRLVLSPSLEGSIYAKNLSGREVDHKLAREALQYQFQRFMAAQAQEGCAEAAG</sequence>
<comment type="caution">
    <text evidence="3">The sequence shown here is derived from an EMBL/GenBank/DDBJ whole genome shotgun (WGS) entry which is preliminary data.</text>
</comment>
<dbReference type="GO" id="GO:0004519">
    <property type="term" value="F:endonuclease activity"/>
    <property type="evidence" value="ECO:0007669"/>
    <property type="project" value="UniProtKB-KW"/>
</dbReference>
<evidence type="ECO:0000259" key="2">
    <source>
        <dbReference type="Pfam" id="PF13391"/>
    </source>
</evidence>
<gene>
    <name evidence="3" type="ORF">D2N39_16995</name>
</gene>
<accession>A0A398BS10</accession>
<proteinExistence type="predicted"/>
<feature type="domain" description="HNH nuclease" evidence="2">
    <location>
        <begin position="356"/>
        <end position="406"/>
    </location>
</feature>
<keyword evidence="3" id="KW-0540">Nuclease</keyword>
<protein>
    <submittedName>
        <fullName evidence="3">HNH endonuclease</fullName>
    </submittedName>
</protein>
<dbReference type="RefSeq" id="WP_119135957.1">
    <property type="nucleotide sequence ID" value="NZ_QXXQ01000011.1"/>
</dbReference>
<keyword evidence="4" id="KW-1185">Reference proteome</keyword>
<dbReference type="Proteomes" id="UP000266649">
    <property type="component" value="Unassembled WGS sequence"/>
</dbReference>
<reference evidence="3 4" key="1">
    <citation type="submission" date="2018-09" db="EMBL/GenBank/DDBJ databases">
        <title>Gemmobacter lutimaris sp. nov., a marine bacterium isolated from tidal flat.</title>
        <authorList>
            <person name="Lee D.W."/>
            <person name="Yoo Y."/>
            <person name="Kim J.-J."/>
            <person name="Kim B.S."/>
        </authorList>
    </citation>
    <scope>NUCLEOTIDE SEQUENCE [LARGE SCALE GENOMIC DNA]</scope>
    <source>
        <strain evidence="3 4">YJ-T1-11</strain>
    </source>
</reference>
<keyword evidence="3" id="KW-0255">Endonuclease</keyword>
<name>A0A398BS10_9RHOB</name>
<keyword evidence="3" id="KW-0378">Hydrolase</keyword>
<evidence type="ECO:0000313" key="4">
    <source>
        <dbReference type="Proteomes" id="UP000266649"/>
    </source>
</evidence>
<dbReference type="InterPro" id="IPR003615">
    <property type="entry name" value="HNH_nuc"/>
</dbReference>
<feature type="region of interest" description="Disordered" evidence="1">
    <location>
        <begin position="70"/>
        <end position="93"/>
    </location>
</feature>
<dbReference type="AlphaFoldDB" id="A0A398BS10"/>
<feature type="compositionally biased region" description="Basic and acidic residues" evidence="1">
    <location>
        <begin position="70"/>
        <end position="81"/>
    </location>
</feature>